<dbReference type="SUPFAM" id="SSF46988">
    <property type="entry name" value="Tubulin chaperone cofactor A"/>
    <property type="match status" value="1"/>
</dbReference>
<evidence type="ECO:0000256" key="1">
    <source>
        <dbReference type="ARBA" id="ARBA00006806"/>
    </source>
</evidence>
<dbReference type="GO" id="GO:0005874">
    <property type="term" value="C:microtubule"/>
    <property type="evidence" value="ECO:0007669"/>
    <property type="project" value="UniProtKB-KW"/>
</dbReference>
<protein>
    <recommendedName>
        <fullName evidence="3">Tubulin-specific chaperone A</fullName>
    </recommendedName>
</protein>
<keyword evidence="3" id="KW-0206">Cytoskeleton</keyword>
<dbReference type="EMBL" id="LAYC01000002">
    <property type="protein sequence ID" value="KYK57697.1"/>
    <property type="molecule type" value="Genomic_DNA"/>
</dbReference>
<accession>A0A151GKS0</accession>
<organism evidence="4 5">
    <name type="scientific">Drechmeria coniospora</name>
    <name type="common">Nematophagous fungus</name>
    <name type="synonym">Meria coniospora</name>
    <dbReference type="NCBI Taxonomy" id="98403"/>
    <lineage>
        <taxon>Eukaryota</taxon>
        <taxon>Fungi</taxon>
        <taxon>Dikarya</taxon>
        <taxon>Ascomycota</taxon>
        <taxon>Pezizomycotina</taxon>
        <taxon>Sordariomycetes</taxon>
        <taxon>Hypocreomycetidae</taxon>
        <taxon>Hypocreales</taxon>
        <taxon>Ophiocordycipitaceae</taxon>
        <taxon>Drechmeria</taxon>
    </lineage>
</organism>
<keyword evidence="5" id="KW-1185">Reference proteome</keyword>
<comment type="similarity">
    <text evidence="1 3">Belongs to the TBCA family.</text>
</comment>
<keyword evidence="3" id="KW-0493">Microtubule</keyword>
<dbReference type="STRING" id="98403.A0A151GKS0"/>
<comment type="subcellular location">
    <subcellularLocation>
        <location evidence="3">Cytoplasm</location>
        <location evidence="3">Cytoskeleton</location>
    </subcellularLocation>
</comment>
<dbReference type="AlphaFoldDB" id="A0A151GKS0"/>
<dbReference type="FunCoup" id="A0A151GKS0">
    <property type="interactions" value="609"/>
</dbReference>
<dbReference type="PANTHER" id="PTHR21500">
    <property type="entry name" value="TUBULIN-SPECIFIC CHAPERONE A"/>
    <property type="match status" value="1"/>
</dbReference>
<dbReference type="GO" id="GO:0048487">
    <property type="term" value="F:beta-tubulin binding"/>
    <property type="evidence" value="ECO:0007669"/>
    <property type="project" value="InterPro"/>
</dbReference>
<evidence type="ECO:0000313" key="5">
    <source>
        <dbReference type="Proteomes" id="UP000076580"/>
    </source>
</evidence>
<reference evidence="4 5" key="1">
    <citation type="journal article" date="2016" name="Sci. Rep.">
        <title>Insights into Adaptations to a Near-Obligate Nematode Endoparasitic Lifestyle from the Finished Genome of Drechmeria coniospora.</title>
        <authorList>
            <person name="Zhang L."/>
            <person name="Zhou Z."/>
            <person name="Guo Q."/>
            <person name="Fokkens L."/>
            <person name="Miskei M."/>
            <person name="Pocsi I."/>
            <person name="Zhang W."/>
            <person name="Chen M."/>
            <person name="Wang L."/>
            <person name="Sun Y."/>
            <person name="Donzelli B.G."/>
            <person name="Gibson D.M."/>
            <person name="Nelson D.R."/>
            <person name="Luo J.G."/>
            <person name="Rep M."/>
            <person name="Liu H."/>
            <person name="Yang S."/>
            <person name="Wang J."/>
            <person name="Krasnoff S.B."/>
            <person name="Xu Y."/>
            <person name="Molnar I."/>
            <person name="Lin M."/>
        </authorList>
    </citation>
    <scope>NUCLEOTIDE SEQUENCE [LARGE SCALE GENOMIC DNA]</scope>
    <source>
        <strain evidence="4 5">ARSEF 6962</strain>
    </source>
</reference>
<dbReference type="GO" id="GO:0005829">
    <property type="term" value="C:cytosol"/>
    <property type="evidence" value="ECO:0007669"/>
    <property type="project" value="TreeGrafter"/>
</dbReference>
<sequence>MPPPSPLAIASSSVQRLLKEEASYHKELADQEARVKTLGEDIKNGKSAGDENAEFMLKQQQTAVEETKAVFGPLKKRIADAIAKLEDQIASSEELGTQGADVEQAKAMLAQARAA</sequence>
<dbReference type="GO" id="GO:0007023">
    <property type="term" value="P:post-chaperonin tubulin folding pathway"/>
    <property type="evidence" value="ECO:0007669"/>
    <property type="project" value="UniProtKB-UniRule"/>
</dbReference>
<keyword evidence="2 3" id="KW-0143">Chaperone</keyword>
<evidence type="ECO:0000313" key="4">
    <source>
        <dbReference type="EMBL" id="KYK57697.1"/>
    </source>
</evidence>
<dbReference type="InterPro" id="IPR036126">
    <property type="entry name" value="TBCA_sf"/>
</dbReference>
<dbReference type="InParanoid" id="A0A151GKS0"/>
<comment type="caution">
    <text evidence="4">The sequence shown here is derived from an EMBL/GenBank/DDBJ whole genome shotgun (WGS) entry which is preliminary data.</text>
</comment>
<evidence type="ECO:0000256" key="3">
    <source>
        <dbReference type="RuleBase" id="RU364030"/>
    </source>
</evidence>
<evidence type="ECO:0000256" key="2">
    <source>
        <dbReference type="ARBA" id="ARBA00023186"/>
    </source>
</evidence>
<name>A0A151GKS0_DRECN</name>
<keyword evidence="3" id="KW-0963">Cytoplasm</keyword>
<dbReference type="Pfam" id="PF02970">
    <property type="entry name" value="TBCA"/>
    <property type="match status" value="1"/>
</dbReference>
<dbReference type="OrthoDB" id="296187at2759"/>
<dbReference type="RefSeq" id="XP_040657049.1">
    <property type="nucleotide sequence ID" value="XM_040802016.1"/>
</dbReference>
<comment type="subunit">
    <text evidence="3">Supercomplex made of cofactors A to E. Cofactors A and D function by capturing and stabilizing tubulin in a quasi-native conformation. Cofactor E binds to the cofactor D-tubulin complex; interaction with cofactor C then causes the release of tubulin polypeptides that are committed to the native state.</text>
</comment>
<dbReference type="Gene3D" id="1.20.58.90">
    <property type="match status" value="1"/>
</dbReference>
<dbReference type="GeneID" id="63717353"/>
<proteinExistence type="inferred from homology"/>
<dbReference type="GO" id="GO:0007021">
    <property type="term" value="P:tubulin complex assembly"/>
    <property type="evidence" value="ECO:0007669"/>
    <property type="project" value="UniProtKB-UniRule"/>
</dbReference>
<dbReference type="InterPro" id="IPR004226">
    <property type="entry name" value="TBCA"/>
</dbReference>
<dbReference type="Proteomes" id="UP000076580">
    <property type="component" value="Chromosome 02"/>
</dbReference>
<dbReference type="PANTHER" id="PTHR21500:SF0">
    <property type="entry name" value="TUBULIN-SPECIFIC CHAPERONE A"/>
    <property type="match status" value="1"/>
</dbReference>
<gene>
    <name evidence="4" type="ORF">DCS_04710</name>
</gene>